<reference evidence="2 3" key="1">
    <citation type="submission" date="2021-01" db="EMBL/GenBank/DDBJ databases">
        <title>Sequencing the genomes of 1000 actinobacteria strains.</title>
        <authorList>
            <person name="Klenk H.-P."/>
        </authorList>
    </citation>
    <scope>NUCLEOTIDE SEQUENCE [LARGE SCALE GENOMIC DNA]</scope>
    <source>
        <strain evidence="2 3">DSM 100204</strain>
    </source>
</reference>
<name>A0ABS2M2X1_9ACTN</name>
<keyword evidence="3" id="KW-1185">Reference proteome</keyword>
<accession>A0ABS2M2X1</accession>
<comment type="caution">
    <text evidence="2">The sequence shown here is derived from an EMBL/GenBank/DDBJ whole genome shotgun (WGS) entry which is preliminary data.</text>
</comment>
<keyword evidence="1" id="KW-0812">Transmembrane</keyword>
<protein>
    <submittedName>
        <fullName evidence="2">Deoxyribose-phosphate aldolase</fullName>
    </submittedName>
</protein>
<keyword evidence="1" id="KW-1133">Transmembrane helix</keyword>
<feature type="transmembrane region" description="Helical" evidence="1">
    <location>
        <begin position="40"/>
        <end position="58"/>
    </location>
</feature>
<proteinExistence type="predicted"/>
<sequence>MSSSSSTHLWILVVGLSSLVVALITAMLKTSTGSSAAEATMAAGAAFATAFGLGLGILGTL</sequence>
<feature type="transmembrane region" description="Helical" evidence="1">
    <location>
        <begin position="9"/>
        <end position="28"/>
    </location>
</feature>
<dbReference type="RefSeq" id="WP_204944840.1">
    <property type="nucleotide sequence ID" value="NZ_JAFBBP010000001.1"/>
</dbReference>
<dbReference type="Proteomes" id="UP000764837">
    <property type="component" value="Unassembled WGS sequence"/>
</dbReference>
<evidence type="ECO:0000313" key="2">
    <source>
        <dbReference type="EMBL" id="MBM7494239.1"/>
    </source>
</evidence>
<organism evidence="2 3">
    <name type="scientific">Micromonospora luteifusca</name>
    <dbReference type="NCBI Taxonomy" id="709860"/>
    <lineage>
        <taxon>Bacteria</taxon>
        <taxon>Bacillati</taxon>
        <taxon>Actinomycetota</taxon>
        <taxon>Actinomycetes</taxon>
        <taxon>Micromonosporales</taxon>
        <taxon>Micromonosporaceae</taxon>
        <taxon>Micromonospora</taxon>
    </lineage>
</organism>
<keyword evidence="1" id="KW-0472">Membrane</keyword>
<evidence type="ECO:0000313" key="3">
    <source>
        <dbReference type="Proteomes" id="UP000764837"/>
    </source>
</evidence>
<evidence type="ECO:0000256" key="1">
    <source>
        <dbReference type="SAM" id="Phobius"/>
    </source>
</evidence>
<dbReference type="EMBL" id="JAFBBP010000001">
    <property type="protein sequence ID" value="MBM7494239.1"/>
    <property type="molecule type" value="Genomic_DNA"/>
</dbReference>
<gene>
    <name evidence="2" type="ORF">JOD64_005461</name>
</gene>